<dbReference type="Proteomes" id="UP000324222">
    <property type="component" value="Unassembled WGS sequence"/>
</dbReference>
<evidence type="ECO:0000313" key="3">
    <source>
        <dbReference type="Proteomes" id="UP000324222"/>
    </source>
</evidence>
<evidence type="ECO:0000313" key="2">
    <source>
        <dbReference type="EMBL" id="MPC08258.1"/>
    </source>
</evidence>
<organism evidence="2 3">
    <name type="scientific">Portunus trituberculatus</name>
    <name type="common">Swimming crab</name>
    <name type="synonym">Neptunus trituberculatus</name>
    <dbReference type="NCBI Taxonomy" id="210409"/>
    <lineage>
        <taxon>Eukaryota</taxon>
        <taxon>Metazoa</taxon>
        <taxon>Ecdysozoa</taxon>
        <taxon>Arthropoda</taxon>
        <taxon>Crustacea</taxon>
        <taxon>Multicrustacea</taxon>
        <taxon>Malacostraca</taxon>
        <taxon>Eumalacostraca</taxon>
        <taxon>Eucarida</taxon>
        <taxon>Decapoda</taxon>
        <taxon>Pleocyemata</taxon>
        <taxon>Brachyura</taxon>
        <taxon>Eubrachyura</taxon>
        <taxon>Portunoidea</taxon>
        <taxon>Portunidae</taxon>
        <taxon>Portuninae</taxon>
        <taxon>Portunus</taxon>
    </lineage>
</organism>
<dbReference type="EMBL" id="VSRR010000023">
    <property type="protein sequence ID" value="MPC08258.1"/>
    <property type="molecule type" value="Genomic_DNA"/>
</dbReference>
<sequence>MQATLHNHLCQGGLGTQGAKHHYPGDPPPQEREAVLCENHSRLDQNSFTFSGTRLFNCIPTSMRSIMGLSPDTFKNHLDKCLGRVQFPLDAPNGYQPNPL</sequence>
<evidence type="ECO:0000256" key="1">
    <source>
        <dbReference type="SAM" id="MobiDB-lite"/>
    </source>
</evidence>
<name>A0A5B7CG75_PORTR</name>
<proteinExistence type="predicted"/>
<reference evidence="2 3" key="1">
    <citation type="submission" date="2019-05" db="EMBL/GenBank/DDBJ databases">
        <title>Another draft genome of Portunus trituberculatus and its Hox gene families provides insights of decapod evolution.</title>
        <authorList>
            <person name="Jeong J.-H."/>
            <person name="Song I."/>
            <person name="Kim S."/>
            <person name="Choi T."/>
            <person name="Kim D."/>
            <person name="Ryu S."/>
            <person name="Kim W."/>
        </authorList>
    </citation>
    <scope>NUCLEOTIDE SEQUENCE [LARGE SCALE GENOMIC DNA]</scope>
    <source>
        <tissue evidence="2">Muscle</tissue>
    </source>
</reference>
<gene>
    <name evidence="2" type="ORF">E2C01_000837</name>
</gene>
<keyword evidence="3" id="KW-1185">Reference proteome</keyword>
<protein>
    <submittedName>
        <fullName evidence="2">Uncharacterized protein</fullName>
    </submittedName>
</protein>
<feature type="region of interest" description="Disordered" evidence="1">
    <location>
        <begin position="1"/>
        <end position="32"/>
    </location>
</feature>
<dbReference type="AlphaFoldDB" id="A0A5B7CG75"/>
<accession>A0A5B7CG75</accession>
<comment type="caution">
    <text evidence="2">The sequence shown here is derived from an EMBL/GenBank/DDBJ whole genome shotgun (WGS) entry which is preliminary data.</text>
</comment>